<feature type="coiled-coil region" evidence="13">
    <location>
        <begin position="537"/>
        <end position="725"/>
    </location>
</feature>
<evidence type="ECO:0000256" key="3">
    <source>
        <dbReference type="ARBA" id="ARBA00013368"/>
    </source>
</evidence>
<evidence type="ECO:0000256" key="11">
    <source>
        <dbReference type="ARBA" id="ARBA00023054"/>
    </source>
</evidence>
<dbReference type="Pfam" id="PF13476">
    <property type="entry name" value="AAA_23"/>
    <property type="match status" value="1"/>
</dbReference>
<dbReference type="InterPro" id="IPR053380">
    <property type="entry name" value="SbcCD_Nuclease_C"/>
</dbReference>
<evidence type="ECO:0000256" key="12">
    <source>
        <dbReference type="ARBA" id="ARBA00023172"/>
    </source>
</evidence>
<evidence type="ECO:0000313" key="16">
    <source>
        <dbReference type="EMBL" id="SUJ19986.1"/>
    </source>
</evidence>
<keyword evidence="8" id="KW-0378">Hydrolase</keyword>
<dbReference type="PANTHER" id="PTHR32114:SF2">
    <property type="entry name" value="ABC TRANSPORTER ABCH.3"/>
    <property type="match status" value="1"/>
</dbReference>
<evidence type="ECO:0000256" key="8">
    <source>
        <dbReference type="ARBA" id="ARBA00022801"/>
    </source>
</evidence>
<dbReference type="NCBIfam" id="NF041751">
    <property type="entry name" value="sbcc_Staph"/>
    <property type="match status" value="1"/>
</dbReference>
<dbReference type="Proteomes" id="UP000254956">
    <property type="component" value="Unassembled WGS sequence"/>
</dbReference>
<name>A0A380CG63_9STAP</name>
<keyword evidence="10" id="KW-0067">ATP-binding</keyword>
<dbReference type="PANTHER" id="PTHR32114">
    <property type="entry name" value="ABC TRANSPORTER ABCH.3"/>
    <property type="match status" value="1"/>
</dbReference>
<dbReference type="SUPFAM" id="SSF52540">
    <property type="entry name" value="P-loop containing nucleoside triphosphate hydrolases"/>
    <property type="match status" value="1"/>
</dbReference>
<dbReference type="RefSeq" id="WP_103387922.1">
    <property type="nucleotide sequence ID" value="NZ_BKAV01000001.1"/>
</dbReference>
<feature type="coiled-coil region" evidence="13">
    <location>
        <begin position="249"/>
        <end position="336"/>
    </location>
</feature>
<dbReference type="GO" id="GO:0016887">
    <property type="term" value="F:ATP hydrolysis activity"/>
    <property type="evidence" value="ECO:0007669"/>
    <property type="project" value="InterPro"/>
</dbReference>
<keyword evidence="9 16" id="KW-0269">Exonuclease</keyword>
<feature type="domain" description="Rad50/SbcC-type AAA" evidence="14">
    <location>
        <begin position="5"/>
        <end position="213"/>
    </location>
</feature>
<evidence type="ECO:0000256" key="6">
    <source>
        <dbReference type="ARBA" id="ARBA00022741"/>
    </source>
</evidence>
<evidence type="ECO:0000256" key="9">
    <source>
        <dbReference type="ARBA" id="ARBA00022839"/>
    </source>
</evidence>
<dbReference type="GO" id="GO:0006302">
    <property type="term" value="P:double-strand break repair"/>
    <property type="evidence" value="ECO:0007669"/>
    <property type="project" value="InterPro"/>
</dbReference>
<evidence type="ECO:0000256" key="10">
    <source>
        <dbReference type="ARBA" id="ARBA00022840"/>
    </source>
</evidence>
<dbReference type="EMBL" id="UGZE01000001">
    <property type="protein sequence ID" value="SUJ19986.1"/>
    <property type="molecule type" value="Genomic_DNA"/>
</dbReference>
<dbReference type="GO" id="GO:0004519">
    <property type="term" value="F:endonuclease activity"/>
    <property type="evidence" value="ECO:0007669"/>
    <property type="project" value="UniProtKB-KW"/>
</dbReference>
<dbReference type="Proteomes" id="UP000321598">
    <property type="component" value="Unassembled WGS sequence"/>
</dbReference>
<dbReference type="EMBL" id="BKAV01000001">
    <property type="protein sequence ID" value="GEP99106.1"/>
    <property type="molecule type" value="Genomic_DNA"/>
</dbReference>
<feature type="coiled-coil region" evidence="13">
    <location>
        <begin position="773"/>
        <end position="800"/>
    </location>
</feature>
<evidence type="ECO:0000256" key="7">
    <source>
        <dbReference type="ARBA" id="ARBA00022759"/>
    </source>
</evidence>
<evidence type="ECO:0000256" key="4">
    <source>
        <dbReference type="ARBA" id="ARBA00022705"/>
    </source>
</evidence>
<evidence type="ECO:0000256" key="13">
    <source>
        <dbReference type="SAM" id="Coils"/>
    </source>
</evidence>
<evidence type="ECO:0000313" key="17">
    <source>
        <dbReference type="Proteomes" id="UP000254956"/>
    </source>
</evidence>
<accession>A0A380CG63</accession>
<dbReference type="GO" id="GO:0004527">
    <property type="term" value="F:exonuclease activity"/>
    <property type="evidence" value="ECO:0007669"/>
    <property type="project" value="UniProtKB-KW"/>
</dbReference>
<dbReference type="Gene3D" id="3.40.50.300">
    <property type="entry name" value="P-loop containing nucleotide triphosphate hydrolases"/>
    <property type="match status" value="2"/>
</dbReference>
<reference evidence="16 17" key="1">
    <citation type="submission" date="2018-06" db="EMBL/GenBank/DDBJ databases">
        <authorList>
            <consortium name="Pathogen Informatics"/>
            <person name="Doyle S."/>
        </authorList>
    </citation>
    <scope>NUCLEOTIDE SEQUENCE [LARGE SCALE GENOMIC DNA]</scope>
    <source>
        <strain evidence="16 17">NCTC12413</strain>
    </source>
</reference>
<keyword evidence="4" id="KW-0235">DNA replication</keyword>
<sequence length="1009" mass="117556">MRPISITLTNFGPFLNEYIDFRNVHENQLFLISGKTGSGKTMIFDAIVYALFGEASTKGRKELDLRSHFADGKSPMTVVFEFKLGDSYFKVERQGAFYKEGNVSKTNGQLDIFQYIEDGYELRESKITAGNQMLKGLLGVDAEQFRQLFILPQGEFKRFLLSKSIEKQEILRTLFDSQRFEMIQKQLTDDVKESRDQIERNFDQLENYWHDIETFNDASLQEHKATPVRQTEQLLKVIPEFERTGNQLLEQLTKQQQSQQQQLESIQQQLEHNKQLQDNFHKLQQNQAELAKLNEREPEIEDLKQTLTKLNEVKPLANLIENKKTLDEKRLATEQQLYQVEKTIGQLVQEQTELQQHYDRQQNHSETIEQQRQFLSNTKMFYQHIEKYKTAYNQITDIQQVYNEQSQQLTEVKERIEQLHNELKDEQPDYEAIEKIDQQIYELTNQIKEYQRNETAKQQYIKNQEEIEQQQAKLKAQERQLAQLTASYNDIDQVNLQFSNKQEAIAQIQTILNIGDTCPVCGNEVHDLAQHIDFENLSKRQQELSKLEHSMQQCKEQIIQHTTTLEHLTTQQTANPVNMDETYDIAELEQQLTQIQDQRTAAKQRNTYIQNQRTQLQQLEQQAHTLELDLKKSEAQYQQNETLINDFERVTQCANTTDFVKTFDAQNEDVTNFDNTVEQLNNDLQKCQNQLNIERNSKKYVEAQLQDIKDELQTTDEKVQQEMHRIGFTTMAQVQTAIEQLNNKSAIETEINTFEKEKQTISIVVSQLEEATRNQTVANIDDLEQQVSVQQTELTQITTQLNQHEYKVDFNKTKFTAIKNLIAELNDYLHTQQEIFQLSEILAGKNEHKLTLENYVLIHYLERILGQANQRLALMTNQRYQLKRRQQVSQGYSGLEIDVFDAYSNQTRHISSLSGGESFQASLALALGLSEIVQQEAGGIVLSSMFVDEGFGTLDQETLETALDTLLRLKSTGRMVGIISHVSELKQRIPLILEVTTEGYQSVTQFKQQ</sequence>
<gene>
    <name evidence="16" type="primary">sbcC</name>
    <name evidence="16" type="ORF">NCTC12413_01568</name>
    <name evidence="15" type="ORF">SAR03_01440</name>
</gene>
<dbReference type="STRING" id="1212545.SARL_12041"/>
<evidence type="ECO:0000256" key="1">
    <source>
        <dbReference type="ARBA" id="ARBA00006930"/>
    </source>
</evidence>
<evidence type="ECO:0000259" key="14">
    <source>
        <dbReference type="Pfam" id="PF13476"/>
    </source>
</evidence>
<proteinExistence type="inferred from homology"/>
<keyword evidence="7" id="KW-0255">Endonuclease</keyword>
<dbReference type="Pfam" id="PF13558">
    <property type="entry name" value="SbcC_Walker_B"/>
    <property type="match status" value="1"/>
</dbReference>
<protein>
    <recommendedName>
        <fullName evidence="3">Nuclease SbcCD subunit C</fullName>
    </recommendedName>
</protein>
<dbReference type="GO" id="GO:0006260">
    <property type="term" value="P:DNA replication"/>
    <property type="evidence" value="ECO:0007669"/>
    <property type="project" value="UniProtKB-KW"/>
</dbReference>
<evidence type="ECO:0000256" key="2">
    <source>
        <dbReference type="ARBA" id="ARBA00011322"/>
    </source>
</evidence>
<reference evidence="15 18" key="2">
    <citation type="submission" date="2019-07" db="EMBL/GenBank/DDBJ databases">
        <title>Whole genome shotgun sequence of Staphylococcus arlettae NBRC 109765.</title>
        <authorList>
            <person name="Hosoyama A."/>
            <person name="Uohara A."/>
            <person name="Ohji S."/>
            <person name="Ichikawa N."/>
        </authorList>
    </citation>
    <scope>NUCLEOTIDE SEQUENCE [LARGE SCALE GENOMIC DNA]</scope>
    <source>
        <strain evidence="15 18">NBRC 109765</strain>
    </source>
</reference>
<feature type="coiled-coil region" evidence="13">
    <location>
        <begin position="395"/>
        <end position="494"/>
    </location>
</feature>
<organism evidence="16 17">
    <name type="scientific">Staphylococcus arlettae</name>
    <dbReference type="NCBI Taxonomy" id="29378"/>
    <lineage>
        <taxon>Bacteria</taxon>
        <taxon>Bacillati</taxon>
        <taxon>Bacillota</taxon>
        <taxon>Bacilli</taxon>
        <taxon>Bacillales</taxon>
        <taxon>Staphylococcaceae</taxon>
        <taxon>Staphylococcus</taxon>
    </lineage>
</organism>
<evidence type="ECO:0000313" key="15">
    <source>
        <dbReference type="EMBL" id="GEP99106.1"/>
    </source>
</evidence>
<dbReference type="InterPro" id="IPR027417">
    <property type="entry name" value="P-loop_NTPase"/>
</dbReference>
<dbReference type="GO" id="GO:0006310">
    <property type="term" value="P:DNA recombination"/>
    <property type="evidence" value="ECO:0007669"/>
    <property type="project" value="UniProtKB-KW"/>
</dbReference>
<keyword evidence="18" id="KW-1185">Reference proteome</keyword>
<keyword evidence="5" id="KW-0540">Nuclease</keyword>
<keyword evidence="12" id="KW-0233">DNA recombination</keyword>
<comment type="similarity">
    <text evidence="1">Belongs to the SMC family. SbcC subfamily.</text>
</comment>
<dbReference type="InterPro" id="IPR038729">
    <property type="entry name" value="Rad50/SbcC_AAA"/>
</dbReference>
<dbReference type="GO" id="GO:0005524">
    <property type="term" value="F:ATP binding"/>
    <property type="evidence" value="ECO:0007669"/>
    <property type="project" value="UniProtKB-KW"/>
</dbReference>
<keyword evidence="11 13" id="KW-0175">Coiled coil</keyword>
<comment type="subunit">
    <text evidence="2">Heterodimer of SbcC and SbcD.</text>
</comment>
<dbReference type="AlphaFoldDB" id="A0A380CG63"/>
<evidence type="ECO:0000313" key="18">
    <source>
        <dbReference type="Proteomes" id="UP000321598"/>
    </source>
</evidence>
<keyword evidence="6" id="KW-0547">Nucleotide-binding</keyword>
<dbReference type="OrthoDB" id="9795626at2"/>
<evidence type="ECO:0000256" key="5">
    <source>
        <dbReference type="ARBA" id="ARBA00022722"/>
    </source>
</evidence>